<dbReference type="PANTHER" id="PTHR45460:SF2">
    <property type="entry name" value="ALPHA 1,3 GLUCANASE, GH71 FAMILY (EUROFUNG)"/>
    <property type="match status" value="1"/>
</dbReference>
<dbReference type="PANTHER" id="PTHR45460">
    <property type="entry name" value="SIMILAR TO CYSTEINE PROTEINASE"/>
    <property type="match status" value="1"/>
</dbReference>
<dbReference type="InterPro" id="IPR028994">
    <property type="entry name" value="Integrin_alpha_N"/>
</dbReference>
<sequence>MSWGADNNFYPRVMGDVDGDGKADIIGFGHQGTEVIWSSGNGFGGNSFFKDLYSHTPYGWTSQNLYPRVVGDINGDGKADIMGFAYGAVYAMTSNGRGFNEAFEITNAKPYTGIWSEQNKFPRMLADVNGDGWDDIVGFGINHVYVSFAIPTTKGAEQVKFTEPQHVLANFGTSNGWESQEQHPRFMADINGDKEDDIVGFSDGNVFIAFSNGAGFEQPQAFPEYFTFNGGYNWNELDQNGKSLYGRTVADINGDGRADIVGFYAWGTIVMTSNGRSFNPPYIANYEFSYGSWGMPNAQPRMLADVNGDRKADI</sequence>
<dbReference type="InterPro" id="IPR013517">
    <property type="entry name" value="FG-GAP"/>
</dbReference>
<evidence type="ECO:0000313" key="3">
    <source>
        <dbReference type="Proteomes" id="UP000033358"/>
    </source>
</evidence>
<protein>
    <submittedName>
        <fullName evidence="2">FG-GAP repeat protein</fullName>
    </submittedName>
</protein>
<organism evidence="2 3">
    <name type="scientific">Candidatus Arcanibacter lacustris</name>
    <dbReference type="NCBI Taxonomy" id="1607817"/>
    <lineage>
        <taxon>Bacteria</taxon>
        <taxon>Pseudomonadati</taxon>
        <taxon>Pseudomonadota</taxon>
        <taxon>Alphaproteobacteria</taxon>
        <taxon>Rickettsiales</taxon>
        <taxon>Candidatus Arcanibacter</taxon>
    </lineage>
</organism>
<name>A0A0F5MPW6_9RICK</name>
<feature type="non-terminal residue" evidence="2">
    <location>
        <position position="314"/>
    </location>
</feature>
<keyword evidence="3" id="KW-1185">Reference proteome</keyword>
<reference evidence="2 3" key="1">
    <citation type="submission" date="2015-02" db="EMBL/GenBank/DDBJ databases">
        <title>Single cell genomics of a rare environmental alphaproteobacterium provides unique insights into Rickettsiaceae evolution.</title>
        <authorList>
            <person name="Martijn J."/>
            <person name="Schulz F."/>
            <person name="Zaremba-Niedzwiedzka K."/>
            <person name="Viklund J."/>
            <person name="Stepanauskas R."/>
            <person name="Andersson S.G.E."/>
            <person name="Horn M."/>
            <person name="Guy L."/>
            <person name="Ettema T.J.G."/>
        </authorList>
    </citation>
    <scope>NUCLEOTIDE SEQUENCE [LARGE SCALE GENOMIC DNA]</scope>
    <source>
        <strain evidence="2 3">SCGC AAA041-L04</strain>
    </source>
</reference>
<proteinExistence type="predicted"/>
<evidence type="ECO:0000313" key="2">
    <source>
        <dbReference type="EMBL" id="KKB96858.1"/>
    </source>
</evidence>
<dbReference type="EMBL" id="JYHA01000013">
    <property type="protein sequence ID" value="KKB96858.1"/>
    <property type="molecule type" value="Genomic_DNA"/>
</dbReference>
<keyword evidence="1" id="KW-0732">Signal</keyword>
<dbReference type="Proteomes" id="UP000033358">
    <property type="component" value="Unassembled WGS sequence"/>
</dbReference>
<gene>
    <name evidence="2" type="ORF">SZ25_00046</name>
</gene>
<dbReference type="Pfam" id="PF13517">
    <property type="entry name" value="FG-GAP_3"/>
    <property type="match status" value="2"/>
</dbReference>
<dbReference type="SUPFAM" id="SSF69318">
    <property type="entry name" value="Integrin alpha N-terminal domain"/>
    <property type="match status" value="2"/>
</dbReference>
<comment type="caution">
    <text evidence="2">The sequence shown here is derived from an EMBL/GenBank/DDBJ whole genome shotgun (WGS) entry which is preliminary data.</text>
</comment>
<evidence type="ECO:0000256" key="1">
    <source>
        <dbReference type="ARBA" id="ARBA00022729"/>
    </source>
</evidence>
<accession>A0A0F5MPW6</accession>
<dbReference type="Gene3D" id="2.130.10.130">
    <property type="entry name" value="Integrin alpha, N-terminal"/>
    <property type="match status" value="1"/>
</dbReference>
<dbReference type="AlphaFoldDB" id="A0A0F5MPW6"/>